<accession>A0A0C2Y8H4</accession>
<dbReference type="AlphaFoldDB" id="A0A0C2Y8H4"/>
<dbReference type="HOGENOM" id="CLU_3087481_0_0_1"/>
<organism evidence="2 3">
    <name type="scientific">Hebeloma cylindrosporum</name>
    <dbReference type="NCBI Taxonomy" id="76867"/>
    <lineage>
        <taxon>Eukaryota</taxon>
        <taxon>Fungi</taxon>
        <taxon>Dikarya</taxon>
        <taxon>Basidiomycota</taxon>
        <taxon>Agaricomycotina</taxon>
        <taxon>Agaricomycetes</taxon>
        <taxon>Agaricomycetidae</taxon>
        <taxon>Agaricales</taxon>
        <taxon>Agaricineae</taxon>
        <taxon>Hymenogastraceae</taxon>
        <taxon>Hebeloma</taxon>
    </lineage>
</organism>
<reference evidence="2 3" key="1">
    <citation type="submission" date="2014-04" db="EMBL/GenBank/DDBJ databases">
        <authorList>
            <consortium name="DOE Joint Genome Institute"/>
            <person name="Kuo A."/>
            <person name="Gay G."/>
            <person name="Dore J."/>
            <person name="Kohler A."/>
            <person name="Nagy L.G."/>
            <person name="Floudas D."/>
            <person name="Copeland A."/>
            <person name="Barry K.W."/>
            <person name="Cichocki N."/>
            <person name="Veneault-Fourrey C."/>
            <person name="LaButti K."/>
            <person name="Lindquist E.A."/>
            <person name="Lipzen A."/>
            <person name="Lundell T."/>
            <person name="Morin E."/>
            <person name="Murat C."/>
            <person name="Sun H."/>
            <person name="Tunlid A."/>
            <person name="Henrissat B."/>
            <person name="Grigoriev I.V."/>
            <person name="Hibbett D.S."/>
            <person name="Martin F."/>
            <person name="Nordberg H.P."/>
            <person name="Cantor M.N."/>
            <person name="Hua S.X."/>
        </authorList>
    </citation>
    <scope>NUCLEOTIDE SEQUENCE [LARGE SCALE GENOMIC DNA]</scope>
    <source>
        <strain evidence="3">h7</strain>
    </source>
</reference>
<proteinExistence type="predicted"/>
<evidence type="ECO:0000313" key="3">
    <source>
        <dbReference type="Proteomes" id="UP000053424"/>
    </source>
</evidence>
<feature type="compositionally biased region" description="Basic and acidic residues" evidence="1">
    <location>
        <begin position="33"/>
        <end position="42"/>
    </location>
</feature>
<feature type="region of interest" description="Disordered" evidence="1">
    <location>
        <begin position="1"/>
        <end position="28"/>
    </location>
</feature>
<evidence type="ECO:0000256" key="1">
    <source>
        <dbReference type="SAM" id="MobiDB-lite"/>
    </source>
</evidence>
<evidence type="ECO:0000313" key="2">
    <source>
        <dbReference type="EMBL" id="KIM46118.1"/>
    </source>
</evidence>
<feature type="region of interest" description="Disordered" evidence="1">
    <location>
        <begin position="33"/>
        <end position="52"/>
    </location>
</feature>
<dbReference type="EMBL" id="KN831771">
    <property type="protein sequence ID" value="KIM46118.1"/>
    <property type="molecule type" value="Genomic_DNA"/>
</dbReference>
<gene>
    <name evidence="2" type="ORF">M413DRAFT_441178</name>
</gene>
<reference evidence="3" key="2">
    <citation type="submission" date="2015-01" db="EMBL/GenBank/DDBJ databases">
        <title>Evolutionary Origins and Diversification of the Mycorrhizal Mutualists.</title>
        <authorList>
            <consortium name="DOE Joint Genome Institute"/>
            <consortium name="Mycorrhizal Genomics Consortium"/>
            <person name="Kohler A."/>
            <person name="Kuo A."/>
            <person name="Nagy L.G."/>
            <person name="Floudas D."/>
            <person name="Copeland A."/>
            <person name="Barry K.W."/>
            <person name="Cichocki N."/>
            <person name="Veneault-Fourrey C."/>
            <person name="LaButti K."/>
            <person name="Lindquist E.A."/>
            <person name="Lipzen A."/>
            <person name="Lundell T."/>
            <person name="Morin E."/>
            <person name="Murat C."/>
            <person name="Riley R."/>
            <person name="Ohm R."/>
            <person name="Sun H."/>
            <person name="Tunlid A."/>
            <person name="Henrissat B."/>
            <person name="Grigoriev I.V."/>
            <person name="Hibbett D.S."/>
            <person name="Martin F."/>
        </authorList>
    </citation>
    <scope>NUCLEOTIDE SEQUENCE [LARGE SCALE GENOMIC DNA]</scope>
    <source>
        <strain evidence="3">h7</strain>
    </source>
</reference>
<name>A0A0C2Y8H4_HEBCY</name>
<dbReference type="Proteomes" id="UP000053424">
    <property type="component" value="Unassembled WGS sequence"/>
</dbReference>
<protein>
    <submittedName>
        <fullName evidence="2">Uncharacterized protein</fullName>
    </submittedName>
</protein>
<sequence length="52" mass="5880">MQRNMSYRKPAPVYIPTPPPSPVPPAFEAVPLTEEKDPKEIPPVRPPQILVY</sequence>
<keyword evidence="3" id="KW-1185">Reference proteome</keyword>
<feature type="compositionally biased region" description="Pro residues" evidence="1">
    <location>
        <begin position="13"/>
        <end position="25"/>
    </location>
</feature>